<evidence type="ECO:0000256" key="1">
    <source>
        <dbReference type="PROSITE-ProRule" id="PRU00042"/>
    </source>
</evidence>
<sequence length="286" mass="33092">MIFDLEKSYSLEEFLALNENTEFPVEIDGEIISGFELLGNGKLSAMPQATVFMEKTVVEIITILRAYASSSICPGDVTSSQGGFKFEVLDQDGRVTKKIRAPNVSFIPRRVMRTLDANQLFTFKGEPFTPTFVVEVCDISQESTFNKLKKKVLDDYFSNRSSIELVWIIDPENRRAVEFYRNRQGRPIHRDHQPWVNLSGRNVLPSFELDVKALKYVLEKNLLSETSEENDEDDKEFHCPECDFTFHNRADFKWHYKSVHVIPATRAKEDRKRARGKSLSPRKKRK</sequence>
<keyword evidence="1" id="KW-0862">Zinc</keyword>
<reference evidence="5" key="1">
    <citation type="journal article" date="2018" name="Nat. Microbiol.">
        <title>Leveraging single-cell genomics to expand the fungal tree of life.</title>
        <authorList>
            <person name="Ahrendt S.R."/>
            <person name="Quandt C.A."/>
            <person name="Ciobanu D."/>
            <person name="Clum A."/>
            <person name="Salamov A."/>
            <person name="Andreopoulos B."/>
            <person name="Cheng J.F."/>
            <person name="Woyke T."/>
            <person name="Pelin A."/>
            <person name="Henrissat B."/>
            <person name="Reynolds N.K."/>
            <person name="Benny G.L."/>
            <person name="Smith M.E."/>
            <person name="James T.Y."/>
            <person name="Grigoriev I.V."/>
        </authorList>
    </citation>
    <scope>NUCLEOTIDE SEQUENCE [LARGE SCALE GENOMIC DNA]</scope>
    <source>
        <strain evidence="5">CSF55</strain>
    </source>
</reference>
<organism evidence="4 5">
    <name type="scientific">Rozella allomycis (strain CSF55)</name>
    <dbReference type="NCBI Taxonomy" id="988480"/>
    <lineage>
        <taxon>Eukaryota</taxon>
        <taxon>Fungi</taxon>
        <taxon>Fungi incertae sedis</taxon>
        <taxon>Cryptomycota</taxon>
        <taxon>Cryptomycota incertae sedis</taxon>
        <taxon>Rozella</taxon>
    </lineage>
</organism>
<evidence type="ECO:0000259" key="3">
    <source>
        <dbReference type="PROSITE" id="PS50157"/>
    </source>
</evidence>
<evidence type="ECO:0000313" key="4">
    <source>
        <dbReference type="EMBL" id="RKP20171.1"/>
    </source>
</evidence>
<dbReference type="InterPro" id="IPR011335">
    <property type="entry name" value="Restrct_endonuc-II-like"/>
</dbReference>
<dbReference type="AlphaFoldDB" id="A0A4P9YMJ9"/>
<evidence type="ECO:0000256" key="2">
    <source>
        <dbReference type="SAM" id="MobiDB-lite"/>
    </source>
</evidence>
<dbReference type="Proteomes" id="UP000281549">
    <property type="component" value="Unassembled WGS sequence"/>
</dbReference>
<protein>
    <recommendedName>
        <fullName evidence="3">C2H2-type domain-containing protein</fullName>
    </recommendedName>
</protein>
<dbReference type="Gene3D" id="3.90.1570.10">
    <property type="entry name" value="tt1808, chain A"/>
    <property type="match status" value="1"/>
</dbReference>
<dbReference type="PROSITE" id="PS00028">
    <property type="entry name" value="ZINC_FINGER_C2H2_1"/>
    <property type="match status" value="1"/>
</dbReference>
<dbReference type="CDD" id="cd06260">
    <property type="entry name" value="DUF820-like"/>
    <property type="match status" value="1"/>
</dbReference>
<dbReference type="SMART" id="SM00355">
    <property type="entry name" value="ZnF_C2H2"/>
    <property type="match status" value="1"/>
</dbReference>
<feature type="compositionally biased region" description="Basic residues" evidence="2">
    <location>
        <begin position="273"/>
        <end position="286"/>
    </location>
</feature>
<dbReference type="GO" id="GO:0006302">
    <property type="term" value="P:double-strand break repair"/>
    <property type="evidence" value="ECO:0007669"/>
    <property type="project" value="UniProtKB-ARBA"/>
</dbReference>
<accession>A0A4P9YMJ9</accession>
<keyword evidence="1" id="KW-0479">Metal-binding</keyword>
<dbReference type="PROSITE" id="PS50157">
    <property type="entry name" value="ZINC_FINGER_C2H2_2"/>
    <property type="match status" value="1"/>
</dbReference>
<evidence type="ECO:0000313" key="5">
    <source>
        <dbReference type="Proteomes" id="UP000281549"/>
    </source>
</evidence>
<dbReference type="GO" id="GO:0008270">
    <property type="term" value="F:zinc ion binding"/>
    <property type="evidence" value="ECO:0007669"/>
    <property type="project" value="UniProtKB-KW"/>
</dbReference>
<gene>
    <name evidence="4" type="ORF">ROZALSC1DRAFT_28320</name>
</gene>
<feature type="domain" description="C2H2-type" evidence="3">
    <location>
        <begin position="237"/>
        <end position="260"/>
    </location>
</feature>
<dbReference type="InterPro" id="IPR012296">
    <property type="entry name" value="Nuclease_put_TT1808"/>
</dbReference>
<proteinExistence type="predicted"/>
<dbReference type="InterPro" id="IPR013087">
    <property type="entry name" value="Znf_C2H2_type"/>
</dbReference>
<feature type="region of interest" description="Disordered" evidence="2">
    <location>
        <begin position="266"/>
        <end position="286"/>
    </location>
</feature>
<dbReference type="EMBL" id="ML005102">
    <property type="protein sequence ID" value="RKP20171.1"/>
    <property type="molecule type" value="Genomic_DNA"/>
</dbReference>
<dbReference type="InterPro" id="IPR008538">
    <property type="entry name" value="Uma2"/>
</dbReference>
<dbReference type="Pfam" id="PF05685">
    <property type="entry name" value="Uma2"/>
    <property type="match status" value="1"/>
</dbReference>
<dbReference type="SUPFAM" id="SSF52980">
    <property type="entry name" value="Restriction endonuclease-like"/>
    <property type="match status" value="1"/>
</dbReference>
<name>A0A4P9YMJ9_ROZAC</name>
<keyword evidence="1" id="KW-0863">Zinc-finger</keyword>